<keyword evidence="6" id="KW-1185">Reference proteome</keyword>
<dbReference type="PANTHER" id="PTHR24220:SF685">
    <property type="entry name" value="ABC TRANSPORTER RELATED"/>
    <property type="match status" value="1"/>
</dbReference>
<gene>
    <name evidence="5" type="ORF">FHX40_0651</name>
</gene>
<dbReference type="PROSITE" id="PS50893">
    <property type="entry name" value="ABC_TRANSPORTER_2"/>
    <property type="match status" value="1"/>
</dbReference>
<dbReference type="InterPro" id="IPR017911">
    <property type="entry name" value="MacB-like_ATP-bd"/>
</dbReference>
<dbReference type="SMART" id="SM00382">
    <property type="entry name" value="AAA"/>
    <property type="match status" value="1"/>
</dbReference>
<evidence type="ECO:0000256" key="2">
    <source>
        <dbReference type="ARBA" id="ARBA00022741"/>
    </source>
</evidence>
<dbReference type="InterPro" id="IPR003593">
    <property type="entry name" value="AAA+_ATPase"/>
</dbReference>
<dbReference type="GO" id="GO:0005886">
    <property type="term" value="C:plasma membrane"/>
    <property type="evidence" value="ECO:0007669"/>
    <property type="project" value="TreeGrafter"/>
</dbReference>
<dbReference type="Proteomes" id="UP000319213">
    <property type="component" value="Unassembled WGS sequence"/>
</dbReference>
<name>A0A543ITV3_9ACTN</name>
<dbReference type="GO" id="GO:0016887">
    <property type="term" value="F:ATP hydrolysis activity"/>
    <property type="evidence" value="ECO:0007669"/>
    <property type="project" value="InterPro"/>
</dbReference>
<dbReference type="PANTHER" id="PTHR24220">
    <property type="entry name" value="IMPORT ATP-BINDING PROTEIN"/>
    <property type="match status" value="1"/>
</dbReference>
<evidence type="ECO:0000259" key="4">
    <source>
        <dbReference type="PROSITE" id="PS50893"/>
    </source>
</evidence>
<dbReference type="InterPro" id="IPR027417">
    <property type="entry name" value="P-loop_NTPase"/>
</dbReference>
<dbReference type="RefSeq" id="WP_142258228.1">
    <property type="nucleotide sequence ID" value="NZ_BMPV01000008.1"/>
</dbReference>
<keyword evidence="1" id="KW-0813">Transport</keyword>
<dbReference type="GO" id="GO:0022857">
    <property type="term" value="F:transmembrane transporter activity"/>
    <property type="evidence" value="ECO:0007669"/>
    <property type="project" value="TreeGrafter"/>
</dbReference>
<dbReference type="EMBL" id="VFPQ01000001">
    <property type="protein sequence ID" value="TQM73992.1"/>
    <property type="molecule type" value="Genomic_DNA"/>
</dbReference>
<dbReference type="InterPro" id="IPR015854">
    <property type="entry name" value="ABC_transpr_LolD-like"/>
</dbReference>
<dbReference type="FunFam" id="3.40.50.300:FF:000032">
    <property type="entry name" value="Export ABC transporter ATP-binding protein"/>
    <property type="match status" value="1"/>
</dbReference>
<dbReference type="Pfam" id="PF00005">
    <property type="entry name" value="ABC_tran"/>
    <property type="match status" value="1"/>
</dbReference>
<dbReference type="AlphaFoldDB" id="A0A543ITV3"/>
<dbReference type="GO" id="GO:0098796">
    <property type="term" value="C:membrane protein complex"/>
    <property type="evidence" value="ECO:0007669"/>
    <property type="project" value="UniProtKB-ARBA"/>
</dbReference>
<protein>
    <submittedName>
        <fullName evidence="5">Putative ABC transport system ATP-binding protein</fullName>
    </submittedName>
</protein>
<evidence type="ECO:0000313" key="6">
    <source>
        <dbReference type="Proteomes" id="UP000319213"/>
    </source>
</evidence>
<dbReference type="InterPro" id="IPR017871">
    <property type="entry name" value="ABC_transporter-like_CS"/>
</dbReference>
<dbReference type="CDD" id="cd03255">
    <property type="entry name" value="ABC_MJ0796_LolCDE_FtsE"/>
    <property type="match status" value="1"/>
</dbReference>
<feature type="domain" description="ABC transporter" evidence="4">
    <location>
        <begin position="13"/>
        <end position="242"/>
    </location>
</feature>
<accession>A0A543ITV3</accession>
<dbReference type="PROSITE" id="PS00211">
    <property type="entry name" value="ABC_TRANSPORTER_1"/>
    <property type="match status" value="1"/>
</dbReference>
<comment type="caution">
    <text evidence="5">The sequence shown here is derived from an EMBL/GenBank/DDBJ whole genome shotgun (WGS) entry which is preliminary data.</text>
</comment>
<dbReference type="Gene3D" id="3.40.50.300">
    <property type="entry name" value="P-loop containing nucleotide triphosphate hydrolases"/>
    <property type="match status" value="1"/>
</dbReference>
<reference evidence="5 6" key="1">
    <citation type="submission" date="2019-06" db="EMBL/GenBank/DDBJ databases">
        <title>Sequencing the genomes of 1000 actinobacteria strains.</title>
        <authorList>
            <person name="Klenk H.-P."/>
        </authorList>
    </citation>
    <scope>NUCLEOTIDE SEQUENCE [LARGE SCALE GENOMIC DNA]</scope>
    <source>
        <strain evidence="5 6">DSM 43186</strain>
    </source>
</reference>
<dbReference type="SUPFAM" id="SSF52540">
    <property type="entry name" value="P-loop containing nucleoside triphosphate hydrolases"/>
    <property type="match status" value="1"/>
</dbReference>
<dbReference type="InterPro" id="IPR003439">
    <property type="entry name" value="ABC_transporter-like_ATP-bd"/>
</dbReference>
<keyword evidence="3 5" id="KW-0067">ATP-binding</keyword>
<sequence>MTPAPGPPESPPLRLTEVSRVYGTGATAVPALRGVSLDVAAGELVAVMGPSGSGKSTLLNLAGGLDRPTSGTVTTCGVDLGTLRPAELAALRRRHVGYVFQDFNLIPSLTAAENVMLPRELDGVRAAAARREALAALEEVGVAHAADRFPEELSGGERQRVAIARSLVGERRVILADEPTGALDTPAGDEILRLLRGRSDAGAAVLLVTHEARYAGWADRVVFLQDGTVADVTEATPIGGGR</sequence>
<keyword evidence="2" id="KW-0547">Nucleotide-binding</keyword>
<organism evidence="5 6">
    <name type="scientific">Thermopolyspora flexuosa</name>
    <dbReference type="NCBI Taxonomy" id="103836"/>
    <lineage>
        <taxon>Bacteria</taxon>
        <taxon>Bacillati</taxon>
        <taxon>Actinomycetota</taxon>
        <taxon>Actinomycetes</taxon>
        <taxon>Streptosporangiales</taxon>
        <taxon>Streptosporangiaceae</taxon>
        <taxon>Thermopolyspora</taxon>
    </lineage>
</organism>
<dbReference type="OrthoDB" id="3266715at2"/>
<dbReference type="GO" id="GO:0005524">
    <property type="term" value="F:ATP binding"/>
    <property type="evidence" value="ECO:0007669"/>
    <property type="project" value="UniProtKB-KW"/>
</dbReference>
<evidence type="ECO:0000256" key="1">
    <source>
        <dbReference type="ARBA" id="ARBA00022448"/>
    </source>
</evidence>
<proteinExistence type="predicted"/>
<evidence type="ECO:0000256" key="3">
    <source>
        <dbReference type="ARBA" id="ARBA00022840"/>
    </source>
</evidence>
<evidence type="ECO:0000313" key="5">
    <source>
        <dbReference type="EMBL" id="TQM73992.1"/>
    </source>
</evidence>